<dbReference type="SUPFAM" id="SSF53335">
    <property type="entry name" value="S-adenosyl-L-methionine-dependent methyltransferases"/>
    <property type="match status" value="1"/>
</dbReference>
<evidence type="ECO:0000313" key="4">
    <source>
        <dbReference type="Proteomes" id="UP000715441"/>
    </source>
</evidence>
<dbReference type="InterPro" id="IPR050447">
    <property type="entry name" value="Erg6_SMT_methyltransf"/>
</dbReference>
<dbReference type="Pfam" id="PF08241">
    <property type="entry name" value="Methyltransf_11"/>
    <property type="match status" value="1"/>
</dbReference>
<dbReference type="Gene3D" id="3.40.50.150">
    <property type="entry name" value="Vaccinia Virus protein VP39"/>
    <property type="match status" value="1"/>
</dbReference>
<evidence type="ECO:0000256" key="1">
    <source>
        <dbReference type="ARBA" id="ARBA00022679"/>
    </source>
</evidence>
<evidence type="ECO:0000259" key="2">
    <source>
        <dbReference type="Pfam" id="PF08241"/>
    </source>
</evidence>
<organism evidence="3 4">
    <name type="scientific">Amycolatopsis acididurans</name>
    <dbReference type="NCBI Taxonomy" id="2724524"/>
    <lineage>
        <taxon>Bacteria</taxon>
        <taxon>Bacillati</taxon>
        <taxon>Actinomycetota</taxon>
        <taxon>Actinomycetes</taxon>
        <taxon>Pseudonocardiales</taxon>
        <taxon>Pseudonocardiaceae</taxon>
        <taxon>Amycolatopsis</taxon>
    </lineage>
</organism>
<evidence type="ECO:0000313" key="3">
    <source>
        <dbReference type="EMBL" id="NKQ55658.1"/>
    </source>
</evidence>
<protein>
    <submittedName>
        <fullName evidence="3">Methyltransferase domain-containing protein</fullName>
    </submittedName>
</protein>
<keyword evidence="1" id="KW-0808">Transferase</keyword>
<dbReference type="CDD" id="cd02440">
    <property type="entry name" value="AdoMet_MTases"/>
    <property type="match status" value="1"/>
</dbReference>
<keyword evidence="3" id="KW-0489">Methyltransferase</keyword>
<dbReference type="GO" id="GO:0008168">
    <property type="term" value="F:methyltransferase activity"/>
    <property type="evidence" value="ECO:0007669"/>
    <property type="project" value="UniProtKB-KW"/>
</dbReference>
<dbReference type="EMBL" id="JAAXLS010000016">
    <property type="protein sequence ID" value="NKQ55658.1"/>
    <property type="molecule type" value="Genomic_DNA"/>
</dbReference>
<dbReference type="PANTHER" id="PTHR44068">
    <property type="entry name" value="ZGC:194242"/>
    <property type="match status" value="1"/>
</dbReference>
<feature type="domain" description="Methyltransferase type 11" evidence="2">
    <location>
        <begin position="33"/>
        <end position="129"/>
    </location>
</feature>
<accession>A0ABX1J7D4</accession>
<dbReference type="PANTHER" id="PTHR44068:SF11">
    <property type="entry name" value="GERANYL DIPHOSPHATE 2-C-METHYLTRANSFERASE"/>
    <property type="match status" value="1"/>
</dbReference>
<reference evidence="3 4" key="1">
    <citation type="submission" date="2020-04" db="EMBL/GenBank/DDBJ databases">
        <title>Novel species.</title>
        <authorList>
            <person name="Teo W.F.A."/>
            <person name="Lipun K."/>
            <person name="Srisuk N."/>
            <person name="Duangmal K."/>
        </authorList>
    </citation>
    <scope>NUCLEOTIDE SEQUENCE [LARGE SCALE GENOMIC DNA]</scope>
    <source>
        <strain evidence="3 4">K13G38</strain>
    </source>
</reference>
<dbReference type="Proteomes" id="UP000715441">
    <property type="component" value="Unassembled WGS sequence"/>
</dbReference>
<dbReference type="InterPro" id="IPR029063">
    <property type="entry name" value="SAM-dependent_MTases_sf"/>
</dbReference>
<sequence>MALLLGESYHPGGQALTERLADALDLRAGQRVVDVAAGPGATARLLAAQRGVSVDGIELNDSTVATAQATTAGAGLTQAVRFHTGDAERIPLPDAEFDSVICECAFCTFPDKPTAAAEFARVLRPGGRVGITDVTVHPDGLPAELAGLTGWVACIADARPLSDYIAILDAAGLRTLHTQRHDEALRSMIDTIEARLKLLRMTAPDQLIAAGVDVDAVLHYTRLAAHAAATGTLGYALITAEKPR</sequence>
<gene>
    <name evidence="3" type="ORF">HFP15_22525</name>
</gene>
<comment type="caution">
    <text evidence="3">The sequence shown here is derived from an EMBL/GenBank/DDBJ whole genome shotgun (WGS) entry which is preliminary data.</text>
</comment>
<proteinExistence type="predicted"/>
<dbReference type="GO" id="GO:0032259">
    <property type="term" value="P:methylation"/>
    <property type="evidence" value="ECO:0007669"/>
    <property type="project" value="UniProtKB-KW"/>
</dbReference>
<keyword evidence="4" id="KW-1185">Reference proteome</keyword>
<name>A0ABX1J7D4_9PSEU</name>
<dbReference type="InterPro" id="IPR013216">
    <property type="entry name" value="Methyltransf_11"/>
</dbReference>